<dbReference type="GO" id="GO:0010468">
    <property type="term" value="P:regulation of gene expression"/>
    <property type="evidence" value="ECO:0007669"/>
    <property type="project" value="InterPro"/>
</dbReference>
<dbReference type="PANTHER" id="PTHR21704">
    <property type="entry name" value="NIPPED-B-LIKE PROTEIN DELANGIN SCC2-RELATED"/>
    <property type="match status" value="1"/>
</dbReference>
<dbReference type="Proteomes" id="UP000265040">
    <property type="component" value="Chromosome 9"/>
</dbReference>
<keyword evidence="3" id="KW-0217">Developmental protein</keyword>
<dbReference type="OrthoDB" id="418242at2759"/>
<dbReference type="InterPro" id="IPR016024">
    <property type="entry name" value="ARM-type_fold"/>
</dbReference>
<dbReference type="GO" id="GO:0035118">
    <property type="term" value="P:embryonic pectoral fin morphogenesis"/>
    <property type="evidence" value="ECO:0007669"/>
    <property type="project" value="UniProtKB-ARBA"/>
</dbReference>
<keyword evidence="4 11" id="KW-0677">Repeat</keyword>
<dbReference type="SUPFAM" id="SSF48371">
    <property type="entry name" value="ARM repeat"/>
    <property type="match status" value="3"/>
</dbReference>
<evidence type="ECO:0000256" key="10">
    <source>
        <dbReference type="ARBA" id="ARBA00053055"/>
    </source>
</evidence>
<keyword evidence="6" id="KW-0010">Activator</keyword>
<dbReference type="Pfam" id="PF12830">
    <property type="entry name" value="Nipped-B_C"/>
    <property type="match status" value="1"/>
</dbReference>
<dbReference type="InterPro" id="IPR026003">
    <property type="entry name" value="Cohesin_HEAT"/>
</dbReference>
<feature type="coiled-coil region" evidence="12">
    <location>
        <begin position="1909"/>
        <end position="1936"/>
    </location>
</feature>
<evidence type="ECO:0000256" key="12">
    <source>
        <dbReference type="SAM" id="Coils"/>
    </source>
</evidence>
<accession>A0A7N5ZXT9</accession>
<dbReference type="GO" id="GO:0090694">
    <property type="term" value="C:Scc2-Scc4 cohesin loading complex"/>
    <property type="evidence" value="ECO:0007669"/>
    <property type="project" value="TreeGrafter"/>
</dbReference>
<organism evidence="15 16">
    <name type="scientific">Anabas testudineus</name>
    <name type="common">Climbing perch</name>
    <name type="synonym">Anthias testudineus</name>
    <dbReference type="NCBI Taxonomy" id="64144"/>
    <lineage>
        <taxon>Eukaryota</taxon>
        <taxon>Metazoa</taxon>
        <taxon>Chordata</taxon>
        <taxon>Craniata</taxon>
        <taxon>Vertebrata</taxon>
        <taxon>Euteleostomi</taxon>
        <taxon>Actinopterygii</taxon>
        <taxon>Neopterygii</taxon>
        <taxon>Teleostei</taxon>
        <taxon>Neoteleostei</taxon>
        <taxon>Acanthomorphata</taxon>
        <taxon>Anabantaria</taxon>
        <taxon>Anabantiformes</taxon>
        <taxon>Anabantoidei</taxon>
        <taxon>Anabantidae</taxon>
        <taxon>Anabas</taxon>
    </lineage>
</organism>
<dbReference type="GO" id="GO:0048565">
    <property type="term" value="P:digestive tract development"/>
    <property type="evidence" value="ECO:0007669"/>
    <property type="project" value="UniProtKB-ARBA"/>
</dbReference>
<dbReference type="GO" id="GO:0140588">
    <property type="term" value="P:chromatin looping"/>
    <property type="evidence" value="ECO:0007669"/>
    <property type="project" value="InterPro"/>
</dbReference>
<dbReference type="GO" id="GO:0003146">
    <property type="term" value="P:heart jogging"/>
    <property type="evidence" value="ECO:0007669"/>
    <property type="project" value="UniProtKB-ARBA"/>
</dbReference>
<feature type="compositionally biased region" description="Polar residues" evidence="13">
    <location>
        <begin position="640"/>
        <end position="654"/>
    </location>
</feature>
<dbReference type="GO" id="GO:0140587">
    <property type="term" value="F:chromatin loop anchoring activity"/>
    <property type="evidence" value="ECO:0007669"/>
    <property type="project" value="UniProtKB-ARBA"/>
</dbReference>
<dbReference type="GO" id="GO:0048703">
    <property type="term" value="P:embryonic viscerocranium morphogenesis"/>
    <property type="evidence" value="ECO:0007669"/>
    <property type="project" value="TreeGrafter"/>
</dbReference>
<feature type="compositionally biased region" description="Basic and acidic residues" evidence="13">
    <location>
        <begin position="548"/>
        <end position="638"/>
    </location>
</feature>
<feature type="region of interest" description="Disordered" evidence="13">
    <location>
        <begin position="125"/>
        <end position="178"/>
    </location>
</feature>
<evidence type="ECO:0000256" key="4">
    <source>
        <dbReference type="ARBA" id="ARBA00022737"/>
    </source>
</evidence>
<dbReference type="Ensembl" id="ENSATET00000072745.2">
    <property type="protein sequence ID" value="ENSATEP00000040718.2"/>
    <property type="gene ID" value="ENSATEG00000014308.3"/>
</dbReference>
<evidence type="ECO:0000313" key="15">
    <source>
        <dbReference type="Ensembl" id="ENSATEP00000040718.2"/>
    </source>
</evidence>
<protein>
    <recommendedName>
        <fullName evidence="11">Nipped-B protein</fullName>
    </recommendedName>
</protein>
<keyword evidence="7" id="KW-0804">Transcription</keyword>
<evidence type="ECO:0000256" key="9">
    <source>
        <dbReference type="ARBA" id="ARBA00023306"/>
    </source>
</evidence>
<feature type="compositionally biased region" description="Basic and acidic residues" evidence="13">
    <location>
        <begin position="829"/>
        <end position="867"/>
    </location>
</feature>
<evidence type="ECO:0000256" key="6">
    <source>
        <dbReference type="ARBA" id="ARBA00023159"/>
    </source>
</evidence>
<dbReference type="GO" id="GO:1990414">
    <property type="term" value="P:replication-born double-strand break repair via sister chromatid exchange"/>
    <property type="evidence" value="ECO:0007669"/>
    <property type="project" value="TreeGrafter"/>
</dbReference>
<feature type="region of interest" description="Disordered" evidence="13">
    <location>
        <begin position="2314"/>
        <end position="2367"/>
    </location>
</feature>
<evidence type="ECO:0000256" key="5">
    <source>
        <dbReference type="ARBA" id="ARBA00023015"/>
    </source>
</evidence>
<proteinExistence type="inferred from homology"/>
<feature type="compositionally biased region" description="Low complexity" evidence="13">
    <location>
        <begin position="657"/>
        <end position="668"/>
    </location>
</feature>
<evidence type="ECO:0000259" key="14">
    <source>
        <dbReference type="Pfam" id="PF12830"/>
    </source>
</evidence>
<evidence type="ECO:0000256" key="13">
    <source>
        <dbReference type="SAM" id="MobiDB-lite"/>
    </source>
</evidence>
<feature type="compositionally biased region" description="Basic and acidic residues" evidence="13">
    <location>
        <begin position="1410"/>
        <end position="1422"/>
    </location>
</feature>
<dbReference type="PANTHER" id="PTHR21704:SF18">
    <property type="entry name" value="NIPPED-B-LIKE PROTEIN"/>
    <property type="match status" value="1"/>
</dbReference>
<evidence type="ECO:0000256" key="2">
    <source>
        <dbReference type="ARBA" id="ARBA00009252"/>
    </source>
</evidence>
<dbReference type="InterPro" id="IPR024986">
    <property type="entry name" value="Nipped-B_C"/>
</dbReference>
<dbReference type="FunFam" id="1.25.10.10:FF:000225">
    <property type="entry name" value="Nipped-B protein"/>
    <property type="match status" value="1"/>
</dbReference>
<evidence type="ECO:0000256" key="8">
    <source>
        <dbReference type="ARBA" id="ARBA00023242"/>
    </source>
</evidence>
<feature type="region of interest" description="Disordered" evidence="13">
    <location>
        <begin position="396"/>
        <end position="507"/>
    </location>
</feature>
<dbReference type="CDD" id="cd23958">
    <property type="entry name" value="SCC2"/>
    <property type="match status" value="1"/>
</dbReference>
<feature type="domain" description="Sister chromatid cohesion C-terminal" evidence="14">
    <location>
        <begin position="1950"/>
        <end position="2130"/>
    </location>
</feature>
<comment type="similarity">
    <text evidence="2 11">Belongs to the SCC2/Nipped-B family.</text>
</comment>
<keyword evidence="8 11" id="KW-0539">Nucleus</keyword>
<feature type="region of interest" description="Disordered" evidence="13">
    <location>
        <begin position="525"/>
        <end position="711"/>
    </location>
</feature>
<feature type="compositionally biased region" description="Basic and acidic residues" evidence="13">
    <location>
        <begin position="2145"/>
        <end position="2168"/>
    </location>
</feature>
<dbReference type="GO" id="GO:0061775">
    <property type="term" value="F:cohesin loader activity"/>
    <property type="evidence" value="ECO:0007669"/>
    <property type="project" value="InterPro"/>
</dbReference>
<evidence type="ECO:0000256" key="3">
    <source>
        <dbReference type="ARBA" id="ARBA00022473"/>
    </source>
</evidence>
<feature type="compositionally biased region" description="Basic and acidic residues" evidence="13">
    <location>
        <begin position="420"/>
        <end position="442"/>
    </location>
</feature>
<reference evidence="15" key="2">
    <citation type="submission" date="2025-08" db="UniProtKB">
        <authorList>
            <consortium name="Ensembl"/>
        </authorList>
    </citation>
    <scope>IDENTIFICATION</scope>
</reference>
<evidence type="ECO:0000313" key="16">
    <source>
        <dbReference type="Proteomes" id="UP000265040"/>
    </source>
</evidence>
<evidence type="ECO:0000256" key="1">
    <source>
        <dbReference type="ARBA" id="ARBA00004123"/>
    </source>
</evidence>
<dbReference type="GeneTree" id="ENSGT00390000010427"/>
<dbReference type="GO" id="GO:0034087">
    <property type="term" value="P:establishment of mitotic sister chromatid cohesion"/>
    <property type="evidence" value="ECO:0007669"/>
    <property type="project" value="TreeGrafter"/>
</dbReference>
<feature type="compositionally biased region" description="Polar residues" evidence="13">
    <location>
        <begin position="144"/>
        <end position="168"/>
    </location>
</feature>
<dbReference type="InterPro" id="IPR011989">
    <property type="entry name" value="ARM-like"/>
</dbReference>
<keyword evidence="5" id="KW-0805">Transcription regulation</keyword>
<feature type="compositionally biased region" description="Gly residues" evidence="13">
    <location>
        <begin position="457"/>
        <end position="478"/>
    </location>
</feature>
<name>A0A7N5ZXT9_ANATE</name>
<keyword evidence="12" id="KW-0175">Coiled coil</keyword>
<feature type="region of interest" description="Disordered" evidence="13">
    <location>
        <begin position="1410"/>
        <end position="1439"/>
    </location>
</feature>
<comment type="function">
    <text evidence="10">May play a structural role in chromatin. Involved in sister chromatid cohesion, possibly by facilitating the cohesin complex loading. Transcription factor, which may promote cortical neuron migration during brain development by regulating the transcription of crucial genes in this process.</text>
</comment>
<keyword evidence="9 11" id="KW-0131">Cell cycle</keyword>
<evidence type="ECO:0000256" key="7">
    <source>
        <dbReference type="ARBA" id="ARBA00023163"/>
    </source>
</evidence>
<dbReference type="Pfam" id="PF12765">
    <property type="entry name" value="Cohesin_HEAT"/>
    <property type="match status" value="1"/>
</dbReference>
<comment type="subcellular location">
    <subcellularLocation>
        <location evidence="1 11">Nucleus</location>
    </subcellularLocation>
</comment>
<reference evidence="15" key="3">
    <citation type="submission" date="2025-09" db="UniProtKB">
        <authorList>
            <consortium name="Ensembl"/>
        </authorList>
    </citation>
    <scope>IDENTIFICATION</scope>
</reference>
<dbReference type="GO" id="GO:0071169">
    <property type="term" value="P:establishment of protein localization to chromatin"/>
    <property type="evidence" value="ECO:0007669"/>
    <property type="project" value="TreeGrafter"/>
</dbReference>
<feature type="region of interest" description="Disordered" evidence="13">
    <location>
        <begin position="745"/>
        <end position="897"/>
    </location>
</feature>
<feature type="region of interest" description="Disordered" evidence="13">
    <location>
        <begin position="2145"/>
        <end position="2177"/>
    </location>
</feature>
<feature type="compositionally biased region" description="Polar residues" evidence="13">
    <location>
        <begin position="257"/>
        <end position="272"/>
    </location>
</feature>
<keyword evidence="16" id="KW-1185">Reference proteome</keyword>
<evidence type="ECO:0000256" key="11">
    <source>
        <dbReference type="RuleBase" id="RU364107"/>
    </source>
</evidence>
<dbReference type="Gene3D" id="1.25.10.10">
    <property type="entry name" value="Leucine-rich Repeat Variant"/>
    <property type="match status" value="2"/>
</dbReference>
<reference evidence="15" key="1">
    <citation type="submission" date="2021-04" db="EMBL/GenBank/DDBJ databases">
        <authorList>
            <consortium name="Wellcome Sanger Institute Data Sharing"/>
        </authorList>
    </citation>
    <scope>NUCLEOTIDE SEQUENCE [LARGE SCALE GENOMIC DNA]</scope>
</reference>
<feature type="compositionally biased region" description="Basic residues" evidence="13">
    <location>
        <begin position="883"/>
        <end position="894"/>
    </location>
</feature>
<feature type="region of interest" description="Disordered" evidence="13">
    <location>
        <begin position="252"/>
        <end position="372"/>
    </location>
</feature>
<dbReference type="InterPro" id="IPR033031">
    <property type="entry name" value="Scc2/Nipped-B"/>
</dbReference>
<feature type="compositionally biased region" description="Polar residues" evidence="13">
    <location>
        <begin position="125"/>
        <end position="137"/>
    </location>
</feature>
<sequence>MNGDMPHVPITTLAGIASLTDLLNQLPLPSPLPATTTKSLLYNGRIAEEVTCLLGCRDENLASQLAHGLNQVSTEHIELKDNLGSDEPEGDAPLLLQTMLARNPGIFREKNVMQQQMVPPFKMTQNSMHSPAQSANFQPAAISPNPSTRFVAPQSGSSSRYMGQQNSPVPSPYTPQSPATAYIQQYPHQQPPSYNQHQQIQQVSVASPMVPVGIRNIHEGKVSGQMANTANHHSERHGTEDYLNIVHRLGNEEGDSTMRNPSFSLRSPQSGCSPAGSEGTPKPGSRPPLILQSPPPYVPSPRDGGPDQKQQLQQRKKAPAVKEEKDMYDIVSSPNKDSTKLTLKLSRVKSNESDPPGEAVPGMDQNSDTMEAELGFQQVPVLQQNVGARLQQVTQQVGGASGLQPPNSPYDEAELDALAEIERIEREAASEKCSKEVQDKDKPLKKRKQDSFPLEPGAGGPGGPTGAPGSGSTGGGNAGKLTPQEATAAGNGASRPPLMVSIDLQQAGRADGQLDPCLAAPIPALEAQHWPEEPASGPAAVEGSDTALRLKPDGRPEVIKNRVDKHDSRRDGRESSKHRHDEKSSDRRGEMPKSSNRGEHGRDRDRESDRDRRHRSETGGRDRRSPDSRCRSDRDRSGFRASSTGELGRSSSRQDGSKLSSSASGAKLPDSFPAQLLGGHSGALKNFQIPKIKRDKDGSGSTESQMWGQPKVKLERLGLVQDFEKRPKPVVVLKKLSVDQIQRIIRHSKSGKNRLSSGKSSKGGMDPAVLKELPPELLAEIESTMPLCERVKVNKRKRSTVNEKPKYAEVSSDEEYDANGESARKRQRRDKDRPWDFEERERRGSGDHRKSGHRDGRRGSGSRYRDSSEDESPPPSMSEVARKLKMKEKQKKRKAYEPKLTQEELMDSSTFKRFLASIDNILENLEDVDFTTMAADDDEIPQELLLGKHQLSELGSESAKIKAMGISSRIPSDKLVKLLNILEKNIQDGSKLSTMINHDHDAEDEERLWRDLIMERVTKSADACLTALNIMTSTHMPKAVYIEDVIERVLQYTKFHLQNTLYPQYDPVYRVDPHGGGMLSSKAKRAKCSTHKQRVIVMLYNKVCDIVSNISELLEIQLLTDTTILQVSSMGITPFFVENVSELQLCAIKLVTAVFSRYEKHRQLILEEIFTSLARLPTSKRSLRNFRYLFLYEFTLMSAGLNSSDQDGEPMYIQMVTALVLQLIQCVVHLPSDKDIYEEYDSKVDQDVLITNSYETAMRTAQNFLSVFLKKCGSKQGEEDYRPLFENFVQDLLSTVNKPEWPAAELLLSLLGRLLVHQFSNKQTEMALRVASLDYLGTVAARLRKDAVTSKMDQRSIDRIVQESQGNDETQQLQKALLDYLEENAETDPSLVFARKFYIAQWFRDATTEAEKSMRNQNPKDEDSSDGPQHAKEMETTSEIMQRAEKRKKFLRSIIKTTPAHFATLKMNSDTVDYDDSCLIVRYLASMRPFAQSFDIYLTQILRVLGESAIAVRTKAMKCLSEVVAVDPSILARSDMQRGVHGRLMDNSTSVREAAVELLGKFVLSRPQLTEQYYDMLIERILDTGISVRKRVIKILRDICLEQPTFSKITEMCVKMIRRVNDEEGIKKLVNETFQKLWFTPTPAHDKETMTRKILNITDVVAACRDTGYDWFEQLLQNVSIIENKVNSTRLVACITTLYLFSKIRAQLMVKHAMTMQPYLTTKCNTANDFMVICNVAKILELVVPLMEHPSETFLATIEEDLMKLIIKYGMTVVQHCVSCLGAVVNKVTHNYKFVWACFNRFYGEIHLILYGLFRKNKSVESFTNHIMLFLFNYVYACCVQVVIKEKVLELLLYFTKHEDEEVKTKAIIGLGFLVIMHPSQMFVPEVKTLYNGILADSSSSINLKIQILKNLQTYLQEEDTRMQEADREWNKLSKQEDLKEMGDISSGMSSSIMQLYLKQVLEAFFHTQSSVRHFALNVIALTLNQGLIHPVQCVPYLIAMGTDPEPSMRNKADQQLVEIDKKYTGFIHMKAVAGMKMSYSLQQAINLSRRTIIRGFRQDETHSALCSHLFTMIRGNRQHRRAFLISLLNLFDDSAKTDVNMLLFIADNLACFPYQSQEEPLFIMHHIDITLSVSGSNLLQTFKEPRRKEKMNCDSPRSDEERSHSDGNDDDEDDLDIEDDEKVMRRLPDNPTGLLDFANAVQGILLLLVLKQHLKNQYGFSDSKIQKYSPTESAKVYDKTVNRKSNIHFHPRQTIDFISNNMAHATLTDEIKRRIVKQYLDFKVLMEHLDPDEEDEEGEASASANIRNKAINALLGGPGPMCGPSPRNQTGPETDDDDSDGDERTPGSSRKSRRAGDSSDPGRMSETVEAMDVIALCCPKYKDRPQIARVINKTSNGYSIHWMAGSYSGPWAEAKKRDGRKLVPWVDTIKESDIIYKKIALTSNHKLSNKVVQTLRSLYAAREGGAS</sequence>
<dbReference type="GO" id="GO:0007420">
    <property type="term" value="P:brain development"/>
    <property type="evidence" value="ECO:0007669"/>
    <property type="project" value="TreeGrafter"/>
</dbReference>